<dbReference type="AlphaFoldDB" id="A0A942UTQ7"/>
<feature type="transmembrane region" description="Helical" evidence="3">
    <location>
        <begin position="443"/>
        <end position="467"/>
    </location>
</feature>
<evidence type="ECO:0000313" key="4">
    <source>
        <dbReference type="EMBL" id="MBS4539069.1"/>
    </source>
</evidence>
<proteinExistence type="inferred from homology"/>
<keyword evidence="2 3" id="KW-0472">Membrane</keyword>
<dbReference type="PANTHER" id="PTHR22550">
    <property type="entry name" value="SPORE GERMINATION PROTEIN"/>
    <property type="match status" value="1"/>
</dbReference>
<keyword evidence="3" id="KW-0812">Transmembrane</keyword>
<evidence type="ECO:0000256" key="2">
    <source>
        <dbReference type="ARBA" id="ARBA00023136"/>
    </source>
</evidence>
<dbReference type="InterPro" id="IPR050768">
    <property type="entry name" value="UPF0353/GerABKA_families"/>
</dbReference>
<protein>
    <submittedName>
        <fullName evidence="4">Spore germination protein</fullName>
    </submittedName>
</protein>
<dbReference type="InterPro" id="IPR004995">
    <property type="entry name" value="Spore_Ger"/>
</dbReference>
<dbReference type="EMBL" id="WSFT01000040">
    <property type="protein sequence ID" value="MBS4539069.1"/>
    <property type="molecule type" value="Genomic_DNA"/>
</dbReference>
<feature type="transmembrane region" description="Helical" evidence="3">
    <location>
        <begin position="316"/>
        <end position="338"/>
    </location>
</feature>
<gene>
    <name evidence="4" type="ORF">GOQ27_11390</name>
</gene>
<dbReference type="PIRSF" id="PIRSF005690">
    <property type="entry name" value="GerBA"/>
    <property type="match status" value="1"/>
</dbReference>
<evidence type="ECO:0000313" key="5">
    <source>
        <dbReference type="Proteomes" id="UP000724672"/>
    </source>
</evidence>
<dbReference type="PANTHER" id="PTHR22550:SF5">
    <property type="entry name" value="LEUCINE ZIPPER PROTEIN 4"/>
    <property type="match status" value="1"/>
</dbReference>
<evidence type="ECO:0000256" key="1">
    <source>
        <dbReference type="ARBA" id="ARBA00005278"/>
    </source>
</evidence>
<accession>A0A942UTQ7</accession>
<keyword evidence="5" id="KW-1185">Reference proteome</keyword>
<dbReference type="RefSeq" id="WP_203366991.1">
    <property type="nucleotide sequence ID" value="NZ_WSFT01000040.1"/>
</dbReference>
<evidence type="ECO:0000256" key="3">
    <source>
        <dbReference type="SAM" id="Phobius"/>
    </source>
</evidence>
<dbReference type="Pfam" id="PF03323">
    <property type="entry name" value="GerA"/>
    <property type="match status" value="1"/>
</dbReference>
<feature type="transmembrane region" description="Helical" evidence="3">
    <location>
        <begin position="412"/>
        <end position="431"/>
    </location>
</feature>
<organism evidence="4 5">
    <name type="scientific">Anaeromonas frigoriresistens</name>
    <dbReference type="NCBI Taxonomy" id="2683708"/>
    <lineage>
        <taxon>Bacteria</taxon>
        <taxon>Bacillati</taxon>
        <taxon>Bacillota</taxon>
        <taxon>Tissierellia</taxon>
        <taxon>Tissierellales</taxon>
        <taxon>Thermohalobacteraceae</taxon>
        <taxon>Anaeromonas</taxon>
    </lineage>
</organism>
<keyword evidence="3" id="KW-1133">Transmembrane helix</keyword>
<comment type="similarity">
    <text evidence="1">Belongs to the GerABKA family.</text>
</comment>
<name>A0A942UTQ7_9FIRM</name>
<dbReference type="GO" id="GO:0016020">
    <property type="term" value="C:membrane"/>
    <property type="evidence" value="ECO:0007669"/>
    <property type="project" value="InterPro"/>
</dbReference>
<comment type="caution">
    <text evidence="4">The sequence shown here is derived from an EMBL/GenBank/DDBJ whole genome shotgun (WGS) entry which is preliminary data.</text>
</comment>
<dbReference type="Proteomes" id="UP000724672">
    <property type="component" value="Unassembled WGS sequence"/>
</dbReference>
<dbReference type="GO" id="GO:0009847">
    <property type="term" value="P:spore germination"/>
    <property type="evidence" value="ECO:0007669"/>
    <property type="project" value="InterPro"/>
</dbReference>
<sequence>MKLLNRFKNLIIDKNETEVHTKLYKNIKENMKVSRHILKNQEYLKQVFNKSNDIIYKTLTLENNNLKLLVVGINGLMDAQVITDDIFVPLKEQDRFKDTEKLTLSTIKRNLLTALEVELSNDFNKLINSLFLGETILFIEGYEEALIVGTHGWKERNIESPQTEETIRGSRESFVESVGTNITLIRRRIKTPDLAIEQLKVGRKTQTEIRLIYISGVCNSNIVNEVRERIENIDTDGVVGSAQVEQLIECNKWTVFPQTLATERVDRVIGSILEGRLAIMVDGTPFILITPITFTSFLNSPDDYYERSVTSSFMRLIRYISYFLTTTLPALYLALTAYHPGMIPTPLVLTITESRIGLPFPTIIEVFIMEFTLEILTEASIRLPRPIGQTVSIVGGLVIGQAAVQAGIVSPLIIIIVALTALTSFVIPIYTFTLSNRMIRFPLILVAGALGLYGIFMGWLFLLIHLASLECFGVRYLSDFSPYSLNSLKDTFIKVPQSLMKKRPEILNVEDIKRQN</sequence>
<reference evidence="4" key="1">
    <citation type="submission" date="2019-12" db="EMBL/GenBank/DDBJ databases">
        <title>Clostridiaceae gen. nov. sp. nov., isolated from sediment in Xinjiang, China.</title>
        <authorList>
            <person name="Zhang R."/>
        </authorList>
    </citation>
    <scope>NUCLEOTIDE SEQUENCE</scope>
    <source>
        <strain evidence="4">D2Q-11</strain>
    </source>
</reference>